<comment type="caution">
    <text evidence="1">The sequence shown here is derived from an EMBL/GenBank/DDBJ whole genome shotgun (WGS) entry which is preliminary data.</text>
</comment>
<dbReference type="Proteomes" id="UP001144673">
    <property type="component" value="Chromosome 6"/>
</dbReference>
<dbReference type="KEGG" id="amus:LMH87_001370"/>
<dbReference type="AlphaFoldDB" id="A0A9W8UNG5"/>
<name>A0A9W8UNG5_AKAMU</name>
<dbReference type="EMBL" id="JAJHUN010000007">
    <property type="protein sequence ID" value="KAJ4156157.1"/>
    <property type="molecule type" value="Genomic_DNA"/>
</dbReference>
<protein>
    <submittedName>
        <fullName evidence="1">Uncharacterized protein</fullName>
    </submittedName>
</protein>
<reference evidence="1" key="1">
    <citation type="journal article" date="2023" name="Access Microbiol">
        <title>De-novo genome assembly for Akanthomyces muscarius, a biocontrol agent of insect agricultural pests.</title>
        <authorList>
            <person name="Erdos Z."/>
            <person name="Studholme D.J."/>
            <person name="Raymond B."/>
            <person name="Sharma M."/>
        </authorList>
    </citation>
    <scope>NUCLEOTIDE SEQUENCE</scope>
    <source>
        <strain evidence="1">Ve6</strain>
    </source>
</reference>
<dbReference type="GeneID" id="80888529"/>
<accession>A0A9W8UNG5</accession>
<keyword evidence="2" id="KW-1185">Reference proteome</keyword>
<dbReference type="RefSeq" id="XP_056056281.1">
    <property type="nucleotide sequence ID" value="XM_056199435.1"/>
</dbReference>
<sequence>MERNQNVEFRLGWHVLRKQDTEADLEVYHYQELRRPEHFPPEWFQPQQSKVRSVLDSAYQDRVVAVKLKDQGAAQRHRAHSATWTKQQVEASISNQTTTKLVKVVAAHQLKGGDTQIFGSTTAETTHLKQKRE</sequence>
<gene>
    <name evidence="1" type="ORF">LMH87_001370</name>
</gene>
<evidence type="ECO:0000313" key="2">
    <source>
        <dbReference type="Proteomes" id="UP001144673"/>
    </source>
</evidence>
<proteinExistence type="predicted"/>
<organism evidence="1 2">
    <name type="scientific">Akanthomyces muscarius</name>
    <name type="common">Entomopathogenic fungus</name>
    <name type="synonym">Lecanicillium muscarium</name>
    <dbReference type="NCBI Taxonomy" id="2231603"/>
    <lineage>
        <taxon>Eukaryota</taxon>
        <taxon>Fungi</taxon>
        <taxon>Dikarya</taxon>
        <taxon>Ascomycota</taxon>
        <taxon>Pezizomycotina</taxon>
        <taxon>Sordariomycetes</taxon>
        <taxon>Hypocreomycetidae</taxon>
        <taxon>Hypocreales</taxon>
        <taxon>Cordycipitaceae</taxon>
        <taxon>Akanthomyces</taxon>
    </lineage>
</organism>
<evidence type="ECO:0000313" key="1">
    <source>
        <dbReference type="EMBL" id="KAJ4156157.1"/>
    </source>
</evidence>